<dbReference type="InterPro" id="IPR032466">
    <property type="entry name" value="Metal_Hydrolase"/>
</dbReference>
<evidence type="ECO:0000313" key="4">
    <source>
        <dbReference type="Proteomes" id="UP001430614"/>
    </source>
</evidence>
<dbReference type="PANTHER" id="PTHR43569">
    <property type="entry name" value="AMIDOHYDROLASE"/>
    <property type="match status" value="1"/>
</dbReference>
<feature type="domain" description="Amidohydrolase-related" evidence="2">
    <location>
        <begin position="1"/>
        <end position="90"/>
    </location>
</feature>
<evidence type="ECO:0000259" key="2">
    <source>
        <dbReference type="Pfam" id="PF04909"/>
    </source>
</evidence>
<evidence type="ECO:0000256" key="1">
    <source>
        <dbReference type="ARBA" id="ARBA00038310"/>
    </source>
</evidence>
<name>A0ABS8KEC2_9BURK</name>
<reference evidence="3 4" key="1">
    <citation type="submission" date="2021-11" db="EMBL/GenBank/DDBJ databases">
        <authorList>
            <person name="Oh E.-T."/>
            <person name="Kim S.-B."/>
        </authorList>
    </citation>
    <scope>NUCLEOTIDE SEQUENCE [LARGE SCALE GENOMIC DNA]</scope>
    <source>
        <strain evidence="3 4">MMS20-SJTN17</strain>
    </source>
</reference>
<comment type="similarity">
    <text evidence="1">Belongs to the metallo-dependent hydrolases superfamily.</text>
</comment>
<dbReference type="Proteomes" id="UP001430614">
    <property type="component" value="Unassembled WGS sequence"/>
</dbReference>
<proteinExistence type="inferred from homology"/>
<organism evidence="3 4">
    <name type="scientific">Paraburkholderia translucens</name>
    <dbReference type="NCBI Taxonomy" id="2886945"/>
    <lineage>
        <taxon>Bacteria</taxon>
        <taxon>Pseudomonadati</taxon>
        <taxon>Pseudomonadota</taxon>
        <taxon>Betaproteobacteria</taxon>
        <taxon>Burkholderiales</taxon>
        <taxon>Burkholderiaceae</taxon>
        <taxon>Paraburkholderia</taxon>
    </lineage>
</organism>
<dbReference type="InterPro" id="IPR006680">
    <property type="entry name" value="Amidohydro-rel"/>
</dbReference>
<evidence type="ECO:0000313" key="3">
    <source>
        <dbReference type="EMBL" id="MCC8403131.1"/>
    </source>
</evidence>
<dbReference type="Gene3D" id="3.20.20.140">
    <property type="entry name" value="Metal-dependent hydrolases"/>
    <property type="match status" value="1"/>
</dbReference>
<dbReference type="PANTHER" id="PTHR43569:SF1">
    <property type="entry name" value="BLL3371 PROTEIN"/>
    <property type="match status" value="1"/>
</dbReference>
<keyword evidence="4" id="KW-1185">Reference proteome</keyword>
<sequence>MASAPNVSCKISGFGMADWKWTVGSIRPFVLAAIDAFGAERSVFASNFPVDRLFSSYGEVFNAFKAITKDFPPQKRRALIHDDAERIYRL</sequence>
<dbReference type="EMBL" id="JAJITC010000007">
    <property type="protein sequence ID" value="MCC8403131.1"/>
    <property type="molecule type" value="Genomic_DNA"/>
</dbReference>
<protein>
    <submittedName>
        <fullName evidence="3">Amidohydrolase family protein</fullName>
    </submittedName>
</protein>
<dbReference type="Pfam" id="PF04909">
    <property type="entry name" value="Amidohydro_2"/>
    <property type="match status" value="1"/>
</dbReference>
<dbReference type="SUPFAM" id="SSF51556">
    <property type="entry name" value="Metallo-dependent hydrolases"/>
    <property type="match status" value="1"/>
</dbReference>
<dbReference type="InterPro" id="IPR052350">
    <property type="entry name" value="Metallo-dep_Lactonases"/>
</dbReference>
<comment type="caution">
    <text evidence="3">The sequence shown here is derived from an EMBL/GenBank/DDBJ whole genome shotgun (WGS) entry which is preliminary data.</text>
</comment>
<gene>
    <name evidence="3" type="ORF">LJ655_14745</name>
</gene>
<accession>A0ABS8KEC2</accession>